<dbReference type="OrthoDB" id="5215300at2759"/>
<evidence type="ECO:0000313" key="2">
    <source>
        <dbReference type="EMBL" id="KAF2215994.1"/>
    </source>
</evidence>
<dbReference type="Proteomes" id="UP000799539">
    <property type="component" value="Unassembled WGS sequence"/>
</dbReference>
<accession>A0A6A6FRT2</accession>
<dbReference type="EMBL" id="ML992665">
    <property type="protein sequence ID" value="KAF2215994.1"/>
    <property type="molecule type" value="Genomic_DNA"/>
</dbReference>
<keyword evidence="3" id="KW-1185">Reference proteome</keyword>
<dbReference type="AlphaFoldDB" id="A0A6A6FRT2"/>
<sequence>PTLVFEVSQTQLEQNAEAFYATSEWRFARRLLHLWHDAALERRIGRARAWDFAVDHDRRKLIKESFDTLFGAFQERRVERQPELARMLLDYRRRRDEKYTWKAFSNWYESLQYQRQCREVAKQGILKIRYFAKWRRLTLDNSTKARSILGRKYLNIWQDRTIRRALVIEQADAHYEETLTRRYLQRWFWNFCARRVDGWREQRLQRKTFDQWLAELQRHRRQQDQAREFRTRKLLGANLHILVRRKDELQLASQTAERLSQRKLSTRCFKAIALRAKLTPREVTLTTKVNLDLKRKAFKTWHLHLTLIQQAVEKDRKRILQSAWTSWNDALRCKALTQRIDERVLLENLYRWVLQSRMKSFQRARDERLLRQSLVQWTSLLRDKNVRLSQSKHDFEENQRWRLLRFGMTSLNKALRQREDGERTAVEFANSRALPNVLQTWKERTEHARMLAKWAADARFYVLTTRTLKLWRDRTEEHKHIRRRDAYAHIRSRIKLRLVSQCFDRLLQKSNEVQAMNGAAGQRARTRLYSIGTAAFDKIREKTAQFGELAIQAEAMDRQKLLGSALSALVNEYIDLQALDEQANQFRQETDLALLASALKRVQWATFTASRRAESADALWARNRDQHIRQMLRHWAAQAK</sequence>
<protein>
    <recommendedName>
        <fullName evidence="1">Sfi1 spindle body domain-containing protein</fullName>
    </recommendedName>
</protein>
<gene>
    <name evidence="2" type="ORF">CERZMDRAFT_23246</name>
</gene>
<feature type="domain" description="Sfi1 spindle body" evidence="1">
    <location>
        <begin position="75"/>
        <end position="639"/>
    </location>
</feature>
<organism evidence="2 3">
    <name type="scientific">Cercospora zeae-maydis SCOH1-5</name>
    <dbReference type="NCBI Taxonomy" id="717836"/>
    <lineage>
        <taxon>Eukaryota</taxon>
        <taxon>Fungi</taxon>
        <taxon>Dikarya</taxon>
        <taxon>Ascomycota</taxon>
        <taxon>Pezizomycotina</taxon>
        <taxon>Dothideomycetes</taxon>
        <taxon>Dothideomycetidae</taxon>
        <taxon>Mycosphaerellales</taxon>
        <taxon>Mycosphaerellaceae</taxon>
        <taxon>Cercospora</taxon>
    </lineage>
</organism>
<evidence type="ECO:0000313" key="3">
    <source>
        <dbReference type="Proteomes" id="UP000799539"/>
    </source>
</evidence>
<feature type="non-terminal residue" evidence="2">
    <location>
        <position position="640"/>
    </location>
</feature>
<proteinExistence type="predicted"/>
<evidence type="ECO:0000259" key="1">
    <source>
        <dbReference type="Pfam" id="PF08457"/>
    </source>
</evidence>
<feature type="non-terminal residue" evidence="2">
    <location>
        <position position="1"/>
    </location>
</feature>
<dbReference type="InterPro" id="IPR013665">
    <property type="entry name" value="Sfi1_dom"/>
</dbReference>
<reference evidence="2" key="1">
    <citation type="journal article" date="2020" name="Stud. Mycol.">
        <title>101 Dothideomycetes genomes: a test case for predicting lifestyles and emergence of pathogens.</title>
        <authorList>
            <person name="Haridas S."/>
            <person name="Albert R."/>
            <person name="Binder M."/>
            <person name="Bloem J."/>
            <person name="Labutti K."/>
            <person name="Salamov A."/>
            <person name="Andreopoulos B."/>
            <person name="Baker S."/>
            <person name="Barry K."/>
            <person name="Bills G."/>
            <person name="Bluhm B."/>
            <person name="Cannon C."/>
            <person name="Castanera R."/>
            <person name="Culley D."/>
            <person name="Daum C."/>
            <person name="Ezra D."/>
            <person name="Gonzalez J."/>
            <person name="Henrissat B."/>
            <person name="Kuo A."/>
            <person name="Liang C."/>
            <person name="Lipzen A."/>
            <person name="Lutzoni F."/>
            <person name="Magnuson J."/>
            <person name="Mondo S."/>
            <person name="Nolan M."/>
            <person name="Ohm R."/>
            <person name="Pangilinan J."/>
            <person name="Park H.-J."/>
            <person name="Ramirez L."/>
            <person name="Alfaro M."/>
            <person name="Sun H."/>
            <person name="Tritt A."/>
            <person name="Yoshinaga Y."/>
            <person name="Zwiers L.-H."/>
            <person name="Turgeon B."/>
            <person name="Goodwin S."/>
            <person name="Spatafora J."/>
            <person name="Crous P."/>
            <person name="Grigoriev I."/>
        </authorList>
    </citation>
    <scope>NUCLEOTIDE SEQUENCE</scope>
    <source>
        <strain evidence="2">SCOH1-5</strain>
    </source>
</reference>
<name>A0A6A6FRT2_9PEZI</name>
<dbReference type="Pfam" id="PF08457">
    <property type="entry name" value="Sfi1"/>
    <property type="match status" value="1"/>
</dbReference>